<sequence>MSGGDDDFRPRLGRIGNRSGGTRGSMRAFLKGARANGKARRRSSSASPRGFTGGRRAIIQARFVKLGGGGMGAQRAHLSYLQREGAGKGPERAEFYDAEREGVAGQDWLENTKDDRHHFRFIVSAEDGQKLDYLKPFIRDLMGQMEIDLETRLDWIAVDHFNTEHPHTHIVMSGKRDDGRDLVIPRDYLSHGMRERAGAILTRDLGLQTAQELDAKLSAGISERRVTGIDRVLARQVGETGRVDLSQVRRHREHYQARLRFLAGHGLAEPAGGTLWQVHSGLTEKLAALERRDVVAARVEQAVSVAGLERVAALPDERERSPRAVTGKLLVIARNDELSDRSHAIIDGLDGRVHHYELGSSHTAGLEPGDVVQAKPRARGASEMDRVIEDVANAYGGTYSAHYHREHDPSVSEKDLGLIRNRLAALSRQSLVLMGEHERFDGCADLVRRVEEVAVRTAKRSPTLLLRMDTMSLEAQVSAQGLTWLDRHLAGETSQQVGYSGLGGEARELAKQRRAVLVARGIALPGRSGALEPQAIEKLQIQSMHDYGRAYAGESGMAYVPYQPGKEVSGKVMPVNDGHGSVLARIEYARQFTLVPWSRDLEGMRARQVTLSWSFSRGLQMTRGRDLGLSR</sequence>
<dbReference type="RefSeq" id="WP_084146260.1">
    <property type="nucleotide sequence ID" value="NZ_ARYL01000014.1"/>
</dbReference>
<feature type="compositionally biased region" description="Basic and acidic residues" evidence="1">
    <location>
        <begin position="1"/>
        <end position="10"/>
    </location>
</feature>
<name>A0A059G6Z1_9PROT</name>
<dbReference type="AlphaFoldDB" id="A0A059G6Z1"/>
<dbReference type="STRING" id="1280953.HOC_10804"/>
<dbReference type="OrthoDB" id="9809969at2"/>
<dbReference type="Proteomes" id="UP000024942">
    <property type="component" value="Unassembled WGS sequence"/>
</dbReference>
<protein>
    <recommendedName>
        <fullName evidence="4">Conjugal transfer protein TraI</fullName>
    </recommendedName>
</protein>
<dbReference type="EMBL" id="ARYL01000014">
    <property type="protein sequence ID" value="KDA02479.1"/>
    <property type="molecule type" value="Genomic_DNA"/>
</dbReference>
<evidence type="ECO:0000313" key="2">
    <source>
        <dbReference type="EMBL" id="KDA02479.1"/>
    </source>
</evidence>
<feature type="region of interest" description="Disordered" evidence="1">
    <location>
        <begin position="1"/>
        <end position="52"/>
    </location>
</feature>
<proteinExistence type="predicted"/>
<dbReference type="PATRIC" id="fig|1280953.3.peg.2180"/>
<comment type="caution">
    <text evidence="2">The sequence shown here is derived from an EMBL/GenBank/DDBJ whole genome shotgun (WGS) entry which is preliminary data.</text>
</comment>
<reference evidence="2 3" key="1">
    <citation type="journal article" date="2014" name="Antonie Van Leeuwenhoek">
        <title>Hyphomonas beringensis sp. nov. and Hyphomonas chukchiensis sp. nov., isolated from surface seawater of the Bering Sea and Chukchi Sea.</title>
        <authorList>
            <person name="Li C."/>
            <person name="Lai Q."/>
            <person name="Li G."/>
            <person name="Dong C."/>
            <person name="Wang J."/>
            <person name="Liao Y."/>
            <person name="Shao Z."/>
        </authorList>
    </citation>
    <scope>NUCLEOTIDE SEQUENCE [LARGE SCALE GENOMIC DNA]</scope>
    <source>
        <strain evidence="2 3">SCH89</strain>
    </source>
</reference>
<evidence type="ECO:0000256" key="1">
    <source>
        <dbReference type="SAM" id="MobiDB-lite"/>
    </source>
</evidence>
<dbReference type="Pfam" id="PF11843">
    <property type="entry name" value="DUF3363"/>
    <property type="match status" value="1"/>
</dbReference>
<evidence type="ECO:0000313" key="3">
    <source>
        <dbReference type="Proteomes" id="UP000024942"/>
    </source>
</evidence>
<accession>A0A059G6Z1</accession>
<dbReference type="eggNOG" id="COG3843">
    <property type="taxonomic scope" value="Bacteria"/>
</dbReference>
<gene>
    <name evidence="2" type="ORF">HOC_10804</name>
</gene>
<organism evidence="2 3">
    <name type="scientific">Hyphomonas oceanitis SCH89</name>
    <dbReference type="NCBI Taxonomy" id="1280953"/>
    <lineage>
        <taxon>Bacteria</taxon>
        <taxon>Pseudomonadati</taxon>
        <taxon>Pseudomonadota</taxon>
        <taxon>Alphaproteobacteria</taxon>
        <taxon>Hyphomonadales</taxon>
        <taxon>Hyphomonadaceae</taxon>
        <taxon>Hyphomonas</taxon>
    </lineage>
</organism>
<evidence type="ECO:0008006" key="4">
    <source>
        <dbReference type="Google" id="ProtNLM"/>
    </source>
</evidence>
<keyword evidence="3" id="KW-1185">Reference proteome</keyword>
<dbReference type="InterPro" id="IPR021795">
    <property type="entry name" value="DUF3363"/>
</dbReference>